<keyword evidence="8" id="KW-0732">Signal</keyword>
<evidence type="ECO:0000256" key="2">
    <source>
        <dbReference type="ARBA" id="ARBA00012925"/>
    </source>
</evidence>
<feature type="signal peptide" evidence="8">
    <location>
        <begin position="1"/>
        <end position="31"/>
    </location>
</feature>
<dbReference type="PANTHER" id="PTHR18952">
    <property type="entry name" value="CARBONIC ANHYDRASE"/>
    <property type="match status" value="1"/>
</dbReference>
<dbReference type="InterPro" id="IPR036398">
    <property type="entry name" value="CA_dom_sf"/>
</dbReference>
<evidence type="ECO:0000256" key="8">
    <source>
        <dbReference type="SAM" id="SignalP"/>
    </source>
</evidence>
<evidence type="ECO:0000256" key="3">
    <source>
        <dbReference type="ARBA" id="ARBA00022723"/>
    </source>
</evidence>
<dbReference type="SMART" id="SM01057">
    <property type="entry name" value="Carb_anhydrase"/>
    <property type="match status" value="1"/>
</dbReference>
<dbReference type="RefSeq" id="WP_369158932.1">
    <property type="nucleotide sequence ID" value="NZ_CP163429.1"/>
</dbReference>
<dbReference type="PANTHER" id="PTHR18952:SF265">
    <property type="entry name" value="CARBONIC ANHYDRASE"/>
    <property type="match status" value="1"/>
</dbReference>
<gene>
    <name evidence="10" type="ORF">AB5J57_24745</name>
</gene>
<feature type="chain" id="PRO_5044347601" description="carbonic anhydrase" evidence="8">
    <location>
        <begin position="32"/>
        <end position="265"/>
    </location>
</feature>
<dbReference type="Pfam" id="PF00194">
    <property type="entry name" value="Carb_anhydrase"/>
    <property type="match status" value="1"/>
</dbReference>
<dbReference type="CDD" id="cd03124">
    <property type="entry name" value="alpha_CA_prokaryotic_like"/>
    <property type="match status" value="1"/>
</dbReference>
<dbReference type="PROSITE" id="PS51144">
    <property type="entry name" value="ALPHA_CA_2"/>
    <property type="match status" value="1"/>
</dbReference>
<keyword evidence="5" id="KW-0456">Lyase</keyword>
<feature type="compositionally biased region" description="Basic and acidic residues" evidence="7">
    <location>
        <begin position="255"/>
        <end position="265"/>
    </location>
</feature>
<evidence type="ECO:0000256" key="4">
    <source>
        <dbReference type="ARBA" id="ARBA00022833"/>
    </source>
</evidence>
<reference evidence="10" key="1">
    <citation type="submission" date="2024-07" db="EMBL/GenBank/DDBJ databases">
        <authorList>
            <person name="Yu S.T."/>
        </authorList>
    </citation>
    <scope>NUCLEOTIDE SEQUENCE</scope>
    <source>
        <strain evidence="10">R02</strain>
    </source>
</reference>
<evidence type="ECO:0000256" key="5">
    <source>
        <dbReference type="ARBA" id="ARBA00023239"/>
    </source>
</evidence>
<protein>
    <recommendedName>
        <fullName evidence="2">carbonic anhydrase</fullName>
        <ecNumber evidence="2">4.2.1.1</ecNumber>
    </recommendedName>
</protein>
<evidence type="ECO:0000259" key="9">
    <source>
        <dbReference type="PROSITE" id="PS51144"/>
    </source>
</evidence>
<dbReference type="SUPFAM" id="SSF51069">
    <property type="entry name" value="Carbonic anhydrase"/>
    <property type="match status" value="1"/>
</dbReference>
<comment type="catalytic activity">
    <reaction evidence="6">
        <text>hydrogencarbonate + H(+) = CO2 + H2O</text>
        <dbReference type="Rhea" id="RHEA:10748"/>
        <dbReference type="ChEBI" id="CHEBI:15377"/>
        <dbReference type="ChEBI" id="CHEBI:15378"/>
        <dbReference type="ChEBI" id="CHEBI:16526"/>
        <dbReference type="ChEBI" id="CHEBI:17544"/>
        <dbReference type="EC" id="4.2.1.1"/>
    </reaction>
</comment>
<feature type="region of interest" description="Disordered" evidence="7">
    <location>
        <begin position="244"/>
        <end position="265"/>
    </location>
</feature>
<proteinExistence type="inferred from homology"/>
<dbReference type="GO" id="GO:0008270">
    <property type="term" value="F:zinc ion binding"/>
    <property type="evidence" value="ECO:0007669"/>
    <property type="project" value="InterPro"/>
</dbReference>
<evidence type="ECO:0000256" key="1">
    <source>
        <dbReference type="ARBA" id="ARBA00010718"/>
    </source>
</evidence>
<comment type="similarity">
    <text evidence="1">Belongs to the alpha-carbonic anhydrase family.</text>
</comment>
<keyword evidence="3" id="KW-0479">Metal-binding</keyword>
<name>A0AB39LRK7_9ACTN</name>
<evidence type="ECO:0000256" key="6">
    <source>
        <dbReference type="ARBA" id="ARBA00048348"/>
    </source>
</evidence>
<dbReference type="InterPro" id="IPR041891">
    <property type="entry name" value="Alpha_CA_prokaryot-like"/>
</dbReference>
<sequence>MSSHPIRTAVVSAVVALTAVTATGCTGTASAAPDGASQETAHWSYEGATGPEHWASLSEDYAACGTGRAQSPVDLDEDAAVETGTSVAVHYRPVTADVVNNGHTVQANVSAGSTVVVDGTTYRLRQFHFHLPSEHTEDGEHAAMEMHFVHEDDQGDVAVLAVLMKEAKGHSAFTDLWKHLPAEEGGQSHLTRPIDLTRFLPRDRDQYRYEGSLTTPPCTEGVKWTVLDHEVRVTPSQVAAYRGLFPGSNRPLQPRNDRELDHIDR</sequence>
<organism evidence="10">
    <name type="scientific">Streptomyces sp. R02</name>
    <dbReference type="NCBI Taxonomy" id="3238623"/>
    <lineage>
        <taxon>Bacteria</taxon>
        <taxon>Bacillati</taxon>
        <taxon>Actinomycetota</taxon>
        <taxon>Actinomycetes</taxon>
        <taxon>Kitasatosporales</taxon>
        <taxon>Streptomycetaceae</taxon>
        <taxon>Streptomyces</taxon>
    </lineage>
</organism>
<dbReference type="InterPro" id="IPR001148">
    <property type="entry name" value="CA_dom"/>
</dbReference>
<dbReference type="EMBL" id="CP163429">
    <property type="protein sequence ID" value="XDP96532.1"/>
    <property type="molecule type" value="Genomic_DNA"/>
</dbReference>
<keyword evidence="4" id="KW-0862">Zinc</keyword>
<dbReference type="AlphaFoldDB" id="A0AB39LRK7"/>
<evidence type="ECO:0000313" key="10">
    <source>
        <dbReference type="EMBL" id="XDP96532.1"/>
    </source>
</evidence>
<dbReference type="GO" id="GO:0004089">
    <property type="term" value="F:carbonate dehydratase activity"/>
    <property type="evidence" value="ECO:0007669"/>
    <property type="project" value="UniProtKB-EC"/>
</dbReference>
<dbReference type="InterPro" id="IPR023561">
    <property type="entry name" value="Carbonic_anhydrase_a-class"/>
</dbReference>
<dbReference type="Gene3D" id="3.10.200.10">
    <property type="entry name" value="Alpha carbonic anhydrase"/>
    <property type="match status" value="1"/>
</dbReference>
<dbReference type="EC" id="4.2.1.1" evidence="2"/>
<feature type="domain" description="Alpha-carbonic anhydrase" evidence="9">
    <location>
        <begin position="41"/>
        <end position="265"/>
    </location>
</feature>
<accession>A0AB39LRK7</accession>
<evidence type="ECO:0000256" key="7">
    <source>
        <dbReference type="SAM" id="MobiDB-lite"/>
    </source>
</evidence>
<dbReference type="PROSITE" id="PS51257">
    <property type="entry name" value="PROKAR_LIPOPROTEIN"/>
    <property type="match status" value="1"/>
</dbReference>